<feature type="compositionally biased region" description="Polar residues" evidence="1">
    <location>
        <begin position="145"/>
        <end position="178"/>
    </location>
</feature>
<protein>
    <submittedName>
        <fullName evidence="3">Uncharacterized protein</fullName>
    </submittedName>
</protein>
<feature type="compositionally biased region" description="Polar residues" evidence="1">
    <location>
        <begin position="340"/>
        <end position="352"/>
    </location>
</feature>
<reference evidence="3" key="1">
    <citation type="submission" date="2022-11" db="UniProtKB">
        <authorList>
            <consortium name="WormBaseParasite"/>
        </authorList>
    </citation>
    <scope>IDENTIFICATION</scope>
</reference>
<accession>A0A914QDL8</accession>
<dbReference type="WBParaSite" id="PDA_v2.g29840.t1">
    <property type="protein sequence ID" value="PDA_v2.g29840.t1"/>
    <property type="gene ID" value="PDA_v2.g29840"/>
</dbReference>
<name>A0A914QDL8_9BILA</name>
<sequence>MLKIKSNGRRNAALQLPTKALYLYVSFIFVPFTDIQNIITDIAAYEKSVEDAAVDPYYGKNKKDLKNGISGSTGNEKQVFSSTFVLQNPFEFPRQQNNEVPPPEISQFRASQRLLNSNEASHNGQQSIHRAQQQQQRQQHPHYSAVSQQRFPHNQTLNSGNMSYSWNHNTSRPPQRTQNSDRERPYQENRPYSGNQEHPSQRNQERQNRNDPDAERQYRDYQENLRRNPVHRERPYQENRPHHFNQQRSYQSDREHPNRANYERPYHSVHNRPYQVNQDRPNRADIEPSYQENRSYRAGRNRPYQSIQEGPYQAEQGGLLQVFPGVRFYENYVHRVNQDHSNLVDNEYQNPADQERPYQGDEEIPNLADSQNQVAQDRPFNNRRRFIDEQEDEKRKRSFAIIGLRALDGNPTLQDSQVEDHIAALDIVRYLGIHDDVPIYHVKRARNGPILNVTLETIQSRDLLLRRKHFLLRNMDTQYLKLEKSYTREEMVNRFGRRRERGYIERNDRENIDNYSG</sequence>
<feature type="region of interest" description="Disordered" evidence="1">
    <location>
        <begin position="340"/>
        <end position="381"/>
    </location>
</feature>
<organism evidence="2 3">
    <name type="scientific">Panagrolaimus davidi</name>
    <dbReference type="NCBI Taxonomy" id="227884"/>
    <lineage>
        <taxon>Eukaryota</taxon>
        <taxon>Metazoa</taxon>
        <taxon>Ecdysozoa</taxon>
        <taxon>Nematoda</taxon>
        <taxon>Chromadorea</taxon>
        <taxon>Rhabditida</taxon>
        <taxon>Tylenchina</taxon>
        <taxon>Panagrolaimomorpha</taxon>
        <taxon>Panagrolaimoidea</taxon>
        <taxon>Panagrolaimidae</taxon>
        <taxon>Panagrolaimus</taxon>
    </lineage>
</organism>
<feature type="region of interest" description="Disordered" evidence="1">
    <location>
        <begin position="118"/>
        <end position="299"/>
    </location>
</feature>
<feature type="compositionally biased region" description="Basic and acidic residues" evidence="1">
    <location>
        <begin position="251"/>
        <end position="266"/>
    </location>
</feature>
<feature type="compositionally biased region" description="Basic and acidic residues" evidence="1">
    <location>
        <begin position="199"/>
        <end position="241"/>
    </location>
</feature>
<evidence type="ECO:0000256" key="1">
    <source>
        <dbReference type="SAM" id="MobiDB-lite"/>
    </source>
</evidence>
<dbReference type="Proteomes" id="UP000887578">
    <property type="component" value="Unplaced"/>
</dbReference>
<evidence type="ECO:0000313" key="3">
    <source>
        <dbReference type="WBParaSite" id="PDA_v2.g29840.t1"/>
    </source>
</evidence>
<evidence type="ECO:0000313" key="2">
    <source>
        <dbReference type="Proteomes" id="UP000887578"/>
    </source>
</evidence>
<keyword evidence="2" id="KW-1185">Reference proteome</keyword>
<feature type="compositionally biased region" description="Low complexity" evidence="1">
    <location>
        <begin position="125"/>
        <end position="138"/>
    </location>
</feature>
<dbReference type="AlphaFoldDB" id="A0A914QDL8"/>
<proteinExistence type="predicted"/>